<feature type="domain" description="Reverse transcriptase zinc-binding" evidence="1">
    <location>
        <begin position="6"/>
        <end position="79"/>
    </location>
</feature>
<keyword evidence="3" id="KW-1185">Reference proteome</keyword>
<name>A0AAF0UID2_SOLVR</name>
<organism evidence="2 3">
    <name type="scientific">Solanum verrucosum</name>
    <dbReference type="NCBI Taxonomy" id="315347"/>
    <lineage>
        <taxon>Eukaryota</taxon>
        <taxon>Viridiplantae</taxon>
        <taxon>Streptophyta</taxon>
        <taxon>Embryophyta</taxon>
        <taxon>Tracheophyta</taxon>
        <taxon>Spermatophyta</taxon>
        <taxon>Magnoliopsida</taxon>
        <taxon>eudicotyledons</taxon>
        <taxon>Gunneridae</taxon>
        <taxon>Pentapetalae</taxon>
        <taxon>asterids</taxon>
        <taxon>lamiids</taxon>
        <taxon>Solanales</taxon>
        <taxon>Solanaceae</taxon>
        <taxon>Solanoideae</taxon>
        <taxon>Solaneae</taxon>
        <taxon>Solanum</taxon>
    </lineage>
</organism>
<evidence type="ECO:0000313" key="3">
    <source>
        <dbReference type="Proteomes" id="UP001234989"/>
    </source>
</evidence>
<dbReference type="Proteomes" id="UP001234989">
    <property type="component" value="Chromosome 9"/>
</dbReference>
<reference evidence="2" key="1">
    <citation type="submission" date="2023-08" db="EMBL/GenBank/DDBJ databases">
        <title>A de novo genome assembly of Solanum verrucosum Schlechtendal, a Mexican diploid species geographically isolated from the other diploid A-genome species in potato relatives.</title>
        <authorList>
            <person name="Hosaka K."/>
        </authorList>
    </citation>
    <scope>NUCLEOTIDE SEQUENCE</scope>
    <source>
        <tissue evidence="2">Young leaves</tissue>
    </source>
</reference>
<accession>A0AAF0UID2</accession>
<dbReference type="EMBL" id="CP133620">
    <property type="protein sequence ID" value="WMV46018.1"/>
    <property type="molecule type" value="Genomic_DNA"/>
</dbReference>
<gene>
    <name evidence="2" type="ORF">MTR67_039403</name>
</gene>
<evidence type="ECO:0000259" key="1">
    <source>
        <dbReference type="Pfam" id="PF13966"/>
    </source>
</evidence>
<dbReference type="Pfam" id="PF13966">
    <property type="entry name" value="zf-RVT"/>
    <property type="match status" value="1"/>
</dbReference>
<evidence type="ECO:0000313" key="2">
    <source>
        <dbReference type="EMBL" id="WMV46018.1"/>
    </source>
</evidence>
<dbReference type="InterPro" id="IPR026960">
    <property type="entry name" value="RVT-Znf"/>
</dbReference>
<protein>
    <recommendedName>
        <fullName evidence="1">Reverse transcriptase zinc-binding domain-containing protein</fullName>
    </recommendedName>
</protein>
<proteinExistence type="predicted"/>
<sequence length="157" mass="18350">MMNHSNQQLNYWPWKLNWKSKIPHKVACFVWLLAEEAVLTQENLMKRGIILSPMCFLCGEQAETVNHLILHCRITGQLWRLFLNLRGIAWSMPGKITEALKSWEGSRSASKRQKQTRIVPTCIWGTICRERNSKCFENVENSMEKIKLNCLLILCFV</sequence>
<dbReference type="AlphaFoldDB" id="A0AAF0UID2"/>